<keyword evidence="3" id="KW-1185">Reference proteome</keyword>
<feature type="region of interest" description="Disordered" evidence="1">
    <location>
        <begin position="446"/>
        <end position="468"/>
    </location>
</feature>
<organism evidence="2 3">
    <name type="scientific">Dryococelus australis</name>
    <dbReference type="NCBI Taxonomy" id="614101"/>
    <lineage>
        <taxon>Eukaryota</taxon>
        <taxon>Metazoa</taxon>
        <taxon>Ecdysozoa</taxon>
        <taxon>Arthropoda</taxon>
        <taxon>Hexapoda</taxon>
        <taxon>Insecta</taxon>
        <taxon>Pterygota</taxon>
        <taxon>Neoptera</taxon>
        <taxon>Polyneoptera</taxon>
        <taxon>Phasmatodea</taxon>
        <taxon>Verophasmatodea</taxon>
        <taxon>Anareolatae</taxon>
        <taxon>Phasmatidae</taxon>
        <taxon>Eurycanthinae</taxon>
        <taxon>Dryococelus</taxon>
    </lineage>
</organism>
<protein>
    <submittedName>
        <fullName evidence="2">Uncharacterized protein</fullName>
    </submittedName>
</protein>
<gene>
    <name evidence="2" type="ORF">PR048_004069</name>
</gene>
<accession>A0ABQ9I4I4</accession>
<dbReference type="Proteomes" id="UP001159363">
    <property type="component" value="Chromosome 2"/>
</dbReference>
<proteinExistence type="predicted"/>
<dbReference type="EMBL" id="JARBHB010000002">
    <property type="protein sequence ID" value="KAJ8891541.1"/>
    <property type="molecule type" value="Genomic_DNA"/>
</dbReference>
<evidence type="ECO:0000313" key="3">
    <source>
        <dbReference type="Proteomes" id="UP001159363"/>
    </source>
</evidence>
<comment type="caution">
    <text evidence="2">The sequence shown here is derived from an EMBL/GenBank/DDBJ whole genome shotgun (WGS) entry which is preliminary data.</text>
</comment>
<feature type="compositionally biased region" description="Polar residues" evidence="1">
    <location>
        <begin position="452"/>
        <end position="468"/>
    </location>
</feature>
<sequence length="468" mass="54608">MKTELFTTTAVSPFAIHSAVNLLSISLTEDLWEHIKEKPAAGYHLPYATWKVLGRLRTREACRWLPSALCHVEGPGQTQDWCVVMHRNITLWRSSLTEDLWEHIKEKPAAGYHLPYATWKVLARLRQDWCVVMHRNITLWRSSLTEDLWEHIKEKPAAGYHLPYATWKVLARLRQDWCVVMHRNITLWRSSLTEDLWEHIKEKPAAGYHLPYATWKVLARLRTGEACRWLPSALCHVEGPGQTQDWCVVMHRNITLWRSSLTEDLWEHIKEKPAAGYHLPYATNITLWRSSLTEDLWEHIKEKPAAGYHLPYATWKVLARLRTREACRWLPSALCHVEGPGQTQDWCVVMHRNITLWRSSLTEDLWEHIKEKPAAGYHLPYATNITLWRSSLTEDLWEHIKEKPAAGYHLPYATWMVLGRLRTGGFITIRRFHQSAIRPFFRPSVESDSKQSVDPSGQKISSVTTQQH</sequence>
<evidence type="ECO:0000313" key="2">
    <source>
        <dbReference type="EMBL" id="KAJ8891541.1"/>
    </source>
</evidence>
<reference evidence="2 3" key="1">
    <citation type="submission" date="2023-02" db="EMBL/GenBank/DDBJ databases">
        <title>LHISI_Scaffold_Assembly.</title>
        <authorList>
            <person name="Stuart O.P."/>
            <person name="Cleave R."/>
            <person name="Magrath M.J.L."/>
            <person name="Mikheyev A.S."/>
        </authorList>
    </citation>
    <scope>NUCLEOTIDE SEQUENCE [LARGE SCALE GENOMIC DNA]</scope>
    <source>
        <strain evidence="2">Daus_M_001</strain>
        <tissue evidence="2">Leg muscle</tissue>
    </source>
</reference>
<name>A0ABQ9I4I4_9NEOP</name>
<evidence type="ECO:0000256" key="1">
    <source>
        <dbReference type="SAM" id="MobiDB-lite"/>
    </source>
</evidence>